<dbReference type="FunFam" id="3.40.50.720:FF:000353">
    <property type="entry name" value="WW domain-containing oxidoreductase"/>
    <property type="match status" value="1"/>
</dbReference>
<evidence type="ECO:0000256" key="9">
    <source>
        <dbReference type="ARBA" id="ARBA00023034"/>
    </source>
</evidence>
<dbReference type="KEGG" id="goe:100901639"/>
<evidence type="ECO:0000259" key="11">
    <source>
        <dbReference type="PROSITE" id="PS50020"/>
    </source>
</evidence>
<gene>
    <name evidence="13" type="primary">LOC100901639</name>
</gene>
<reference evidence="13" key="1">
    <citation type="submission" date="2025-08" db="UniProtKB">
        <authorList>
            <consortium name="RefSeq"/>
        </authorList>
    </citation>
    <scope>IDENTIFICATION</scope>
</reference>
<comment type="subcellular location">
    <subcellularLocation>
        <location evidence="2">Golgi apparatus</location>
    </subcellularLocation>
    <subcellularLocation>
        <location evidence="1">Lysosome</location>
    </subcellularLocation>
</comment>
<dbReference type="PANTHER" id="PTHR24320:SF282">
    <property type="entry name" value="WW DOMAIN-CONTAINING OXIDOREDUCTASE"/>
    <property type="match status" value="1"/>
</dbReference>
<evidence type="ECO:0000256" key="4">
    <source>
        <dbReference type="ARBA" id="ARBA00016094"/>
    </source>
</evidence>
<dbReference type="SUPFAM" id="SSF51045">
    <property type="entry name" value="WW domain"/>
    <property type="match status" value="1"/>
</dbReference>
<dbReference type="Gene3D" id="2.20.70.10">
    <property type="match status" value="1"/>
</dbReference>
<dbReference type="GO" id="GO:0006915">
    <property type="term" value="P:apoptotic process"/>
    <property type="evidence" value="ECO:0007669"/>
    <property type="project" value="UniProtKB-KW"/>
</dbReference>
<dbReference type="AlphaFoldDB" id="A0AAJ6QUQ9"/>
<dbReference type="PRINTS" id="PR00081">
    <property type="entry name" value="GDHRDH"/>
</dbReference>
<keyword evidence="6" id="KW-0053">Apoptosis</keyword>
<evidence type="ECO:0000256" key="10">
    <source>
        <dbReference type="ARBA" id="ARBA00023228"/>
    </source>
</evidence>
<dbReference type="Pfam" id="PF00106">
    <property type="entry name" value="adh_short"/>
    <property type="match status" value="1"/>
</dbReference>
<comment type="similarity">
    <text evidence="3">Belongs to the short-chain dehydrogenases/reductases (SDR) family.</text>
</comment>
<feature type="domain" description="WW" evidence="11">
    <location>
        <begin position="9"/>
        <end position="42"/>
    </location>
</feature>
<keyword evidence="12" id="KW-1185">Reference proteome</keyword>
<evidence type="ECO:0000256" key="2">
    <source>
        <dbReference type="ARBA" id="ARBA00004555"/>
    </source>
</evidence>
<evidence type="ECO:0000256" key="3">
    <source>
        <dbReference type="ARBA" id="ARBA00006484"/>
    </source>
</evidence>
<dbReference type="GO" id="GO:0016055">
    <property type="term" value="P:Wnt signaling pathway"/>
    <property type="evidence" value="ECO:0007669"/>
    <property type="project" value="UniProtKB-KW"/>
</dbReference>
<evidence type="ECO:0000256" key="7">
    <source>
        <dbReference type="ARBA" id="ARBA00022857"/>
    </source>
</evidence>
<protein>
    <recommendedName>
        <fullName evidence="4">WW domain-containing oxidoreductase</fullName>
    </recommendedName>
</protein>
<evidence type="ECO:0000256" key="5">
    <source>
        <dbReference type="ARBA" id="ARBA00022687"/>
    </source>
</evidence>
<dbReference type="GO" id="GO:0005764">
    <property type="term" value="C:lysosome"/>
    <property type="evidence" value="ECO:0007669"/>
    <property type="project" value="UniProtKB-SubCell"/>
</dbReference>
<dbReference type="InterPro" id="IPR001202">
    <property type="entry name" value="WW_dom"/>
</dbReference>
<evidence type="ECO:0000256" key="1">
    <source>
        <dbReference type="ARBA" id="ARBA00004371"/>
    </source>
</evidence>
<dbReference type="InterPro" id="IPR036020">
    <property type="entry name" value="WW_dom_sf"/>
</dbReference>
<dbReference type="GeneID" id="100901639"/>
<organism evidence="12 13">
    <name type="scientific">Galendromus occidentalis</name>
    <name type="common">western predatory mite</name>
    <dbReference type="NCBI Taxonomy" id="34638"/>
    <lineage>
        <taxon>Eukaryota</taxon>
        <taxon>Metazoa</taxon>
        <taxon>Ecdysozoa</taxon>
        <taxon>Arthropoda</taxon>
        <taxon>Chelicerata</taxon>
        <taxon>Arachnida</taxon>
        <taxon>Acari</taxon>
        <taxon>Parasitiformes</taxon>
        <taxon>Mesostigmata</taxon>
        <taxon>Gamasina</taxon>
        <taxon>Phytoseioidea</taxon>
        <taxon>Phytoseiidae</taxon>
        <taxon>Typhlodrominae</taxon>
        <taxon>Galendromus</taxon>
    </lineage>
</organism>
<keyword evidence="10" id="KW-0458">Lysosome</keyword>
<dbReference type="Gene3D" id="3.40.50.720">
    <property type="entry name" value="NAD(P)-binding Rossmann-like Domain"/>
    <property type="match status" value="1"/>
</dbReference>
<evidence type="ECO:0000313" key="12">
    <source>
        <dbReference type="Proteomes" id="UP000694867"/>
    </source>
</evidence>
<keyword evidence="7" id="KW-0521">NADP</keyword>
<dbReference type="GO" id="GO:0005794">
    <property type="term" value="C:Golgi apparatus"/>
    <property type="evidence" value="ECO:0007669"/>
    <property type="project" value="UniProtKB-SubCell"/>
</dbReference>
<dbReference type="InterPro" id="IPR036291">
    <property type="entry name" value="NAD(P)-bd_dom_sf"/>
</dbReference>
<dbReference type="InterPro" id="IPR002347">
    <property type="entry name" value="SDR_fam"/>
</dbReference>
<dbReference type="GO" id="GO:0016491">
    <property type="term" value="F:oxidoreductase activity"/>
    <property type="evidence" value="ECO:0007669"/>
    <property type="project" value="UniProtKB-KW"/>
</dbReference>
<dbReference type="CDD" id="cd00201">
    <property type="entry name" value="WW"/>
    <property type="match status" value="1"/>
</dbReference>
<keyword evidence="9" id="KW-0333">Golgi apparatus</keyword>
<evidence type="ECO:0000256" key="6">
    <source>
        <dbReference type="ARBA" id="ARBA00022703"/>
    </source>
</evidence>
<accession>A0AAJ6QUQ9</accession>
<dbReference type="PROSITE" id="PS50020">
    <property type="entry name" value="WW_DOMAIN_2"/>
    <property type="match status" value="1"/>
</dbReference>
<evidence type="ECO:0000256" key="8">
    <source>
        <dbReference type="ARBA" id="ARBA00023002"/>
    </source>
</evidence>
<keyword evidence="8" id="KW-0560">Oxidoreductase</keyword>
<evidence type="ECO:0000313" key="13">
    <source>
        <dbReference type="RefSeq" id="XP_003744439.1"/>
    </source>
</evidence>
<dbReference type="Proteomes" id="UP000694867">
    <property type="component" value="Unplaced"/>
</dbReference>
<dbReference type="SUPFAM" id="SSF51735">
    <property type="entry name" value="NAD(P)-binding Rossmann-fold domains"/>
    <property type="match status" value="1"/>
</dbReference>
<proteinExistence type="inferred from homology"/>
<name>A0AAJ6QUQ9_9ACAR</name>
<dbReference type="PANTHER" id="PTHR24320">
    <property type="entry name" value="RETINOL DEHYDROGENASE"/>
    <property type="match status" value="1"/>
</dbReference>
<keyword evidence="5" id="KW-0879">Wnt signaling pathway</keyword>
<dbReference type="RefSeq" id="XP_003744439.1">
    <property type="nucleotide sequence ID" value="XM_003744391.2"/>
</dbReference>
<sequence>MANDSDSDDELPPGWREQANKDGSVAFINACTGEATFEHPVTRKRKCVPKELPFGWVEQFDGGKVFVNCQTGQRTTVDPRLAFKTEDTDTFRRRFDSHATCWDVLEGINLSNKTVLVTGGSAGIGWLTALSLAAHGSRVVFTTRNFAQSEDAIKQALSDRPNLKLEAMFVDFLDLSSVRSFAFEFRKKYDTLNILILNAGIFGPGFELSRDGFESTLQVNHLSQFYLYKQLQSLLVSSSPSRVIVLSSESHRQSFLTTPEDISEERLTMKSPGRFWFSLVAYNDSKLFNILFARELDRRMSKQGIRALAVHPGNMIRTSISRTWWFWKLLFFLASPFTKSIEQGAATTVYAAASPDMEDRGALYLNNCCICSATKAANDDKLAEKLWRVSEKILKDLNMQ</sequence>